<dbReference type="EMBL" id="FQWQ01000001">
    <property type="protein sequence ID" value="SHG83470.1"/>
    <property type="molecule type" value="Genomic_DNA"/>
</dbReference>
<evidence type="ECO:0000313" key="2">
    <source>
        <dbReference type="EMBL" id="SHG83470.1"/>
    </source>
</evidence>
<organism evidence="2 3">
    <name type="scientific">Chryseolinea serpens</name>
    <dbReference type="NCBI Taxonomy" id="947013"/>
    <lineage>
        <taxon>Bacteria</taxon>
        <taxon>Pseudomonadati</taxon>
        <taxon>Bacteroidota</taxon>
        <taxon>Cytophagia</taxon>
        <taxon>Cytophagales</taxon>
        <taxon>Fulvivirgaceae</taxon>
        <taxon>Chryseolinea</taxon>
    </lineage>
</organism>
<feature type="domain" description="Nal1 C-terminal" evidence="1">
    <location>
        <begin position="286"/>
        <end position="372"/>
    </location>
</feature>
<evidence type="ECO:0000259" key="1">
    <source>
        <dbReference type="Pfam" id="PF25819"/>
    </source>
</evidence>
<dbReference type="Proteomes" id="UP000184212">
    <property type="component" value="Unassembled WGS sequence"/>
</dbReference>
<dbReference type="InterPro" id="IPR008947">
    <property type="entry name" value="PLipase_C/P1_nuclease_dom_sf"/>
</dbReference>
<dbReference type="Pfam" id="PF25819">
    <property type="entry name" value="Nal1_C"/>
    <property type="match status" value="1"/>
</dbReference>
<dbReference type="SUPFAM" id="SSF48537">
    <property type="entry name" value="Phospholipase C/P1 nuclease"/>
    <property type="match status" value="1"/>
</dbReference>
<gene>
    <name evidence="2" type="ORF">SAMN04488109_2057</name>
</gene>
<accession>A0A1M5N1M8</accession>
<dbReference type="OrthoDB" id="267579at2"/>
<dbReference type="InterPro" id="IPR057904">
    <property type="entry name" value="Nal1_C"/>
</dbReference>
<reference evidence="2 3" key="1">
    <citation type="submission" date="2016-11" db="EMBL/GenBank/DDBJ databases">
        <authorList>
            <person name="Jaros S."/>
            <person name="Januszkiewicz K."/>
            <person name="Wedrychowicz H."/>
        </authorList>
    </citation>
    <scope>NUCLEOTIDE SEQUENCE [LARGE SCALE GENOMIC DNA]</scope>
    <source>
        <strain evidence="2 3">DSM 24574</strain>
    </source>
</reference>
<dbReference type="AlphaFoldDB" id="A0A1M5N1M8"/>
<dbReference type="GO" id="GO:0016788">
    <property type="term" value="F:hydrolase activity, acting on ester bonds"/>
    <property type="evidence" value="ECO:0007669"/>
    <property type="project" value="InterPro"/>
</dbReference>
<name>A0A1M5N1M8_9BACT</name>
<dbReference type="RefSeq" id="WP_073133361.1">
    <property type="nucleotide sequence ID" value="NZ_FQWQ01000001.1"/>
</dbReference>
<proteinExistence type="predicted"/>
<dbReference type="STRING" id="947013.SAMN04488109_2057"/>
<sequence length="763" mass="85407">MSTTKQFNFNHLSVKDLVDARDMFHVHLINKRNVVATAIGRYLIRHSDIDSHGKFIDREKGQGSKMNSKQRDERTLSNSMVIDISWPCILVFVKHWETEEDLIKRGASDIVPKTIYMPDGRVVPICTVVAPKVSLEKEKIDINKIRFPEGLMGGGFPLLIQSQGITKVASAGCIVTDGHTYYALTNRHVAGEAGQEIKTLFGSKETCIGKSSGNSIGKIPFNDLYKGWESNNQLVSCDTGLIEISNVNEWKTEILDIPRMDEMFEINTLNLSLGIIAEHSKANGVITDSISGNVVARGAVSGVLKGEILGLFYRYKTVGGAEYVSEFLIAGRNGKDLEVHHGDSGSVWLLESKDEDDHDLLQPIALHWGQHAFLQNASDKLGYAYSLSSCLSSICRELDVELVRGWNIDLDYSWGESGHYTIGNRAVFALNRKKYPKLYRLMKNNADNISYDDAAIKQQDYNKSTDNFTPLVDVPDTVFKARVSGISRFPYENPNHYADVDLTRESDGKSLLELSKKKENLTVEFWQAFYDETDHTEMKERGLLPFRVKQIFMEMVNYLKNNDTVGFVAAAGVLGHYIGDGCQPLHGSKITNGDGRPETEGVHSAYETKMIDKNRVEIVDSLNDRITAQHASKKKFNKIPSIGSPDEAAQACINLLDVTMTQITPQQINDTYYDAVVSDSKAAGVKALWEAYGDKTIDTLARGSRYLAKYWEAAWELGKGETKTAIKTTKIAQGILKERYEDKEKFLKSYSLDTIHEYFDSNS</sequence>
<protein>
    <submittedName>
        <fullName evidence="2">S1/P1 Nuclease</fullName>
    </submittedName>
</protein>
<keyword evidence="3" id="KW-1185">Reference proteome</keyword>
<evidence type="ECO:0000313" key="3">
    <source>
        <dbReference type="Proteomes" id="UP000184212"/>
    </source>
</evidence>
<dbReference type="Gene3D" id="1.10.575.10">
    <property type="entry name" value="P1 Nuclease"/>
    <property type="match status" value="1"/>
</dbReference>